<proteinExistence type="predicted"/>
<keyword evidence="1" id="KW-0812">Transmembrane</keyword>
<keyword evidence="1" id="KW-1133">Transmembrane helix</keyword>
<organism evidence="2 3">
    <name type="scientific">Psophocarpus tetragonolobus</name>
    <name type="common">Winged bean</name>
    <name type="synonym">Dolichos tetragonolobus</name>
    <dbReference type="NCBI Taxonomy" id="3891"/>
    <lineage>
        <taxon>Eukaryota</taxon>
        <taxon>Viridiplantae</taxon>
        <taxon>Streptophyta</taxon>
        <taxon>Embryophyta</taxon>
        <taxon>Tracheophyta</taxon>
        <taxon>Spermatophyta</taxon>
        <taxon>Magnoliopsida</taxon>
        <taxon>eudicotyledons</taxon>
        <taxon>Gunneridae</taxon>
        <taxon>Pentapetalae</taxon>
        <taxon>rosids</taxon>
        <taxon>fabids</taxon>
        <taxon>Fabales</taxon>
        <taxon>Fabaceae</taxon>
        <taxon>Papilionoideae</taxon>
        <taxon>50 kb inversion clade</taxon>
        <taxon>NPAAA clade</taxon>
        <taxon>indigoferoid/millettioid clade</taxon>
        <taxon>Phaseoleae</taxon>
        <taxon>Psophocarpus</taxon>
    </lineage>
</organism>
<keyword evidence="3" id="KW-1185">Reference proteome</keyword>
<feature type="transmembrane region" description="Helical" evidence="1">
    <location>
        <begin position="12"/>
        <end position="34"/>
    </location>
</feature>
<dbReference type="EMBL" id="JAYMYS010000007">
    <property type="protein sequence ID" value="KAK7386847.1"/>
    <property type="molecule type" value="Genomic_DNA"/>
</dbReference>
<gene>
    <name evidence="2" type="ORF">VNO78_27185</name>
</gene>
<dbReference type="Proteomes" id="UP001386955">
    <property type="component" value="Unassembled WGS sequence"/>
</dbReference>
<reference evidence="2 3" key="1">
    <citation type="submission" date="2024-01" db="EMBL/GenBank/DDBJ databases">
        <title>The genomes of 5 underutilized Papilionoideae crops provide insights into root nodulation and disease resistanc.</title>
        <authorList>
            <person name="Jiang F."/>
        </authorList>
    </citation>
    <scope>NUCLEOTIDE SEQUENCE [LARGE SCALE GENOMIC DNA]</scope>
    <source>
        <strain evidence="2">DUOXIRENSHENG_FW03</strain>
        <tissue evidence="2">Leaves</tissue>
    </source>
</reference>
<dbReference type="AlphaFoldDB" id="A0AAN9XA91"/>
<name>A0AAN9XA91_PSOTE</name>
<accession>A0AAN9XA91</accession>
<evidence type="ECO:0000313" key="3">
    <source>
        <dbReference type="Proteomes" id="UP001386955"/>
    </source>
</evidence>
<protein>
    <submittedName>
        <fullName evidence="2">Uncharacterized protein</fullName>
    </submittedName>
</protein>
<keyword evidence="1" id="KW-0472">Membrane</keyword>
<feature type="transmembrane region" description="Helical" evidence="1">
    <location>
        <begin position="40"/>
        <end position="62"/>
    </location>
</feature>
<comment type="caution">
    <text evidence="2">The sequence shown here is derived from an EMBL/GenBank/DDBJ whole genome shotgun (WGS) entry which is preliminary data.</text>
</comment>
<evidence type="ECO:0000256" key="1">
    <source>
        <dbReference type="SAM" id="Phobius"/>
    </source>
</evidence>
<evidence type="ECO:0000313" key="2">
    <source>
        <dbReference type="EMBL" id="KAK7386847.1"/>
    </source>
</evidence>
<sequence>MSPPIPIFDFPLLLLEVSCLFSFIVAFASVAIVITSKNELLAGIGAIFSLFNIILLAIRVFINTGIRRRQFRVTRKALKDPIVENVVVSEFARISIIEHDEDHQAFLLQVTDCINLGARGGNADCGLQQSIEFALCYLENSDSIVTI</sequence>